<dbReference type="EMBL" id="BMRP01000057">
    <property type="protein sequence ID" value="GGU97847.1"/>
    <property type="molecule type" value="Genomic_DNA"/>
</dbReference>
<accession>A0ABQ2VQJ9</accession>
<evidence type="ECO:0000313" key="1">
    <source>
        <dbReference type="EMBL" id="GGU97847.1"/>
    </source>
</evidence>
<gene>
    <name evidence="1" type="ORF">GCM10010211_76410</name>
</gene>
<sequence length="100" mass="11163">MSRRPAQHDGPDLREVGAITMVAIATLEGRERRCGPPPVAPPARRKRKTPFVSRCCRESLRLVRRLPVLPSVAAYFSYEAGHGLLKMGFLDCSFERDGAR</sequence>
<proteinExistence type="predicted"/>
<protein>
    <submittedName>
        <fullName evidence="1">Uncharacterized protein</fullName>
    </submittedName>
</protein>
<keyword evidence="2" id="KW-1185">Reference proteome</keyword>
<name>A0ABQ2VQJ9_9ACTN</name>
<organism evidence="1 2">
    <name type="scientific">Streptomyces albospinus</name>
    <dbReference type="NCBI Taxonomy" id="285515"/>
    <lineage>
        <taxon>Bacteria</taxon>
        <taxon>Bacillati</taxon>
        <taxon>Actinomycetota</taxon>
        <taxon>Actinomycetes</taxon>
        <taxon>Kitasatosporales</taxon>
        <taxon>Streptomycetaceae</taxon>
        <taxon>Streptomyces</taxon>
    </lineage>
</organism>
<comment type="caution">
    <text evidence="1">The sequence shown here is derived from an EMBL/GenBank/DDBJ whole genome shotgun (WGS) entry which is preliminary data.</text>
</comment>
<evidence type="ECO:0000313" key="2">
    <source>
        <dbReference type="Proteomes" id="UP000654471"/>
    </source>
</evidence>
<dbReference type="Proteomes" id="UP000654471">
    <property type="component" value="Unassembled WGS sequence"/>
</dbReference>
<reference evidence="2" key="1">
    <citation type="journal article" date="2019" name="Int. J. Syst. Evol. Microbiol.">
        <title>The Global Catalogue of Microorganisms (GCM) 10K type strain sequencing project: providing services to taxonomists for standard genome sequencing and annotation.</title>
        <authorList>
            <consortium name="The Broad Institute Genomics Platform"/>
            <consortium name="The Broad Institute Genome Sequencing Center for Infectious Disease"/>
            <person name="Wu L."/>
            <person name="Ma J."/>
        </authorList>
    </citation>
    <scope>NUCLEOTIDE SEQUENCE [LARGE SCALE GENOMIC DNA]</scope>
    <source>
        <strain evidence="2">JCM 3399</strain>
    </source>
</reference>